<keyword evidence="2" id="KW-0521">NADP</keyword>
<dbReference type="OrthoDB" id="2776894at2759"/>
<dbReference type="Gene3D" id="3.90.25.10">
    <property type="entry name" value="UDP-galactose 4-epimerase, domain 1"/>
    <property type="match status" value="1"/>
</dbReference>
<dbReference type="STRING" id="139825.A0A401GLW1"/>
<dbReference type="SUPFAM" id="SSF51735">
    <property type="entry name" value="NAD(P)-binding Rossmann-fold domains"/>
    <property type="match status" value="1"/>
</dbReference>
<dbReference type="InterPro" id="IPR051609">
    <property type="entry name" value="NmrA/Isoflavone_reductase-like"/>
</dbReference>
<proteinExistence type="inferred from homology"/>
<gene>
    <name evidence="5" type="ORF">SCP_0501760</name>
</gene>
<evidence type="ECO:0000256" key="1">
    <source>
        <dbReference type="ARBA" id="ARBA00005725"/>
    </source>
</evidence>
<dbReference type="Gene3D" id="3.40.50.720">
    <property type="entry name" value="NAD(P)-binding Rossmann-like Domain"/>
    <property type="match status" value="1"/>
</dbReference>
<evidence type="ECO:0000256" key="3">
    <source>
        <dbReference type="ARBA" id="ARBA00023002"/>
    </source>
</evidence>
<evidence type="ECO:0000259" key="4">
    <source>
        <dbReference type="Pfam" id="PF05368"/>
    </source>
</evidence>
<dbReference type="AlphaFoldDB" id="A0A401GLW1"/>
<dbReference type="GeneID" id="38780046"/>
<comment type="caution">
    <text evidence="5">The sequence shown here is derived from an EMBL/GenBank/DDBJ whole genome shotgun (WGS) entry which is preliminary data.</text>
</comment>
<feature type="domain" description="NmrA-like" evidence="4">
    <location>
        <begin position="14"/>
        <end position="260"/>
    </location>
</feature>
<evidence type="ECO:0000256" key="2">
    <source>
        <dbReference type="ARBA" id="ARBA00022857"/>
    </source>
</evidence>
<sequence>MSTPAPALDLHPLNTVALFGATGMLGSVIFKALLDTHIPDYQPTVVAIMRPGKSLDESLKSHPRLRVVTLDYSKGGDELVDALRGVDAVVAVLNGPGVAAQYPILDAAIKAGVRRFYPSEFGFHQAYRAPGDPGARIMPLWDEKERFALHLKLHPAVESGQITFTFIGVGDLYDQIPETFWCPWAQDQDTYEVPVIGDGAALADWSHTRDVARYVVATLSQPACSANATLNFPSEALSQDALVALLRAYSRREVRVRYFSHDEAHRFAAHPAEAPPQIAQSSNIPVDFYFVVKSIQGSGTFRRSRWECHWDLFPEVRRTTFEDYMKERFGSL</sequence>
<name>A0A401GLW1_9APHY</name>
<evidence type="ECO:0000313" key="6">
    <source>
        <dbReference type="Proteomes" id="UP000287166"/>
    </source>
</evidence>
<dbReference type="InterPro" id="IPR036291">
    <property type="entry name" value="NAD(P)-bd_dom_sf"/>
</dbReference>
<organism evidence="5 6">
    <name type="scientific">Sparassis crispa</name>
    <dbReference type="NCBI Taxonomy" id="139825"/>
    <lineage>
        <taxon>Eukaryota</taxon>
        <taxon>Fungi</taxon>
        <taxon>Dikarya</taxon>
        <taxon>Basidiomycota</taxon>
        <taxon>Agaricomycotina</taxon>
        <taxon>Agaricomycetes</taxon>
        <taxon>Polyporales</taxon>
        <taxon>Sparassidaceae</taxon>
        <taxon>Sparassis</taxon>
    </lineage>
</organism>
<comment type="similarity">
    <text evidence="1">Belongs to the NmrA-type oxidoreductase family. Isoflavone reductase subfamily.</text>
</comment>
<accession>A0A401GLW1</accession>
<dbReference type="RefSeq" id="XP_027614042.1">
    <property type="nucleotide sequence ID" value="XM_027758241.1"/>
</dbReference>
<dbReference type="InterPro" id="IPR008030">
    <property type="entry name" value="NmrA-like"/>
</dbReference>
<reference evidence="5 6" key="1">
    <citation type="journal article" date="2018" name="Sci. Rep.">
        <title>Genome sequence of the cauliflower mushroom Sparassis crispa (Hanabiratake) and its association with beneficial usage.</title>
        <authorList>
            <person name="Kiyama R."/>
            <person name="Furutani Y."/>
            <person name="Kawaguchi K."/>
            <person name="Nakanishi T."/>
        </authorList>
    </citation>
    <scope>NUCLEOTIDE SEQUENCE [LARGE SCALE GENOMIC DNA]</scope>
</reference>
<evidence type="ECO:0000313" key="5">
    <source>
        <dbReference type="EMBL" id="GBE83129.1"/>
    </source>
</evidence>
<keyword evidence="3" id="KW-0560">Oxidoreductase</keyword>
<keyword evidence="6" id="KW-1185">Reference proteome</keyword>
<dbReference type="GO" id="GO:0016491">
    <property type="term" value="F:oxidoreductase activity"/>
    <property type="evidence" value="ECO:0007669"/>
    <property type="project" value="UniProtKB-KW"/>
</dbReference>
<dbReference type="EMBL" id="BFAD01000005">
    <property type="protein sequence ID" value="GBE83129.1"/>
    <property type="molecule type" value="Genomic_DNA"/>
</dbReference>
<dbReference type="PANTHER" id="PTHR47706">
    <property type="entry name" value="NMRA-LIKE FAMILY PROTEIN"/>
    <property type="match status" value="1"/>
</dbReference>
<dbReference type="InParanoid" id="A0A401GLW1"/>
<dbReference type="PANTHER" id="PTHR47706:SF4">
    <property type="entry name" value="NMRA-LIKE DOMAIN-CONTAINING PROTEIN"/>
    <property type="match status" value="1"/>
</dbReference>
<protein>
    <recommendedName>
        <fullName evidence="4">NmrA-like domain-containing protein</fullName>
    </recommendedName>
</protein>
<dbReference type="Proteomes" id="UP000287166">
    <property type="component" value="Unassembled WGS sequence"/>
</dbReference>
<dbReference type="Pfam" id="PF05368">
    <property type="entry name" value="NmrA"/>
    <property type="match status" value="1"/>
</dbReference>